<accession>A0A242A3M6</accession>
<dbReference type="GO" id="GO:0009976">
    <property type="term" value="F:tocopherol cyclase activity"/>
    <property type="evidence" value="ECO:0007669"/>
    <property type="project" value="InterPro"/>
</dbReference>
<organism evidence="1 2">
    <name type="scientific">Candidatus Enterococcus testudinis</name>
    <dbReference type="NCBI Taxonomy" id="1834191"/>
    <lineage>
        <taxon>Bacteria</taxon>
        <taxon>Bacillati</taxon>
        <taxon>Bacillota</taxon>
        <taxon>Bacilli</taxon>
        <taxon>Lactobacillales</taxon>
        <taxon>Enterococcaceae</taxon>
        <taxon>Enterococcus</taxon>
    </lineage>
</organism>
<dbReference type="EMBL" id="NGKU01000001">
    <property type="protein sequence ID" value="OTN75636.1"/>
    <property type="molecule type" value="Genomic_DNA"/>
</dbReference>
<evidence type="ECO:0000313" key="2">
    <source>
        <dbReference type="Proteomes" id="UP000195043"/>
    </source>
</evidence>
<dbReference type="OrthoDB" id="9772627at2"/>
<dbReference type="PANTHER" id="PTHR35309:SF4">
    <property type="entry name" value="TOCOPHEROL CYCLASE"/>
    <property type="match status" value="1"/>
</dbReference>
<dbReference type="AlphaFoldDB" id="A0A242A3M6"/>
<dbReference type="Pfam" id="PF14249">
    <property type="entry name" value="Tocopherol_cycl"/>
    <property type="match status" value="1"/>
</dbReference>
<dbReference type="STRING" id="1834191.A5886_000711"/>
<sequence>MITTNRFFHVNKRSRGFFEGWYFKHQIGSQVYAFIPGISIDDKGEKHAFIQVISQDTAHYFHFPAEEMKVDEVAQQVTIGDNLFSLRGIKIALHSAELSIEGSLTYDHLTPIKHSTYAPSVMGPFSYLSFMECYHGILSMGHTLSGTLSWNGEVLALEGGKGYIEKDWGTSFPAAYIWVQSNLFDNADARFFFSAADIPFLGSTFLGLICILQIGDKEYRFATYYGGKITDIVREEDRLTVLLRQKDLQLAIIIETMEGHPLQAPSRGAMGRIIRESASTTFQLTLKQNGQDLLTDRGTMAGFEEVGNLRGFRY</sequence>
<gene>
    <name evidence="1" type="ORF">A5886_000711</name>
</gene>
<name>A0A242A3M6_9ENTE</name>
<protein>
    <recommendedName>
        <fullName evidence="3">Tocopherol cyclase</fullName>
    </recommendedName>
</protein>
<dbReference type="SUPFAM" id="SSF159245">
    <property type="entry name" value="AttH-like"/>
    <property type="match status" value="1"/>
</dbReference>
<dbReference type="PANTHER" id="PTHR35309">
    <property type="match status" value="1"/>
</dbReference>
<dbReference type="InterPro" id="IPR025893">
    <property type="entry name" value="Tocopherol_cyclase"/>
</dbReference>
<comment type="caution">
    <text evidence="1">The sequence shown here is derived from an EMBL/GenBank/DDBJ whole genome shotgun (WGS) entry which is preliminary data.</text>
</comment>
<keyword evidence="2" id="KW-1185">Reference proteome</keyword>
<proteinExistence type="predicted"/>
<evidence type="ECO:0008006" key="3">
    <source>
        <dbReference type="Google" id="ProtNLM"/>
    </source>
</evidence>
<reference evidence="1 2" key="1">
    <citation type="submission" date="2017-05" db="EMBL/GenBank/DDBJ databases">
        <title>The Genome Sequence of Enterococcus sp. 8G7_MSG3316.</title>
        <authorList>
            <consortium name="The Broad Institute Genomics Platform"/>
            <consortium name="The Broad Institute Genomic Center for Infectious Diseases"/>
            <person name="Earl A."/>
            <person name="Manson A."/>
            <person name="Schwartman J."/>
            <person name="Gilmore M."/>
            <person name="Abouelleil A."/>
            <person name="Cao P."/>
            <person name="Chapman S."/>
            <person name="Cusick C."/>
            <person name="Shea T."/>
            <person name="Young S."/>
            <person name="Neafsey D."/>
            <person name="Nusbaum C."/>
            <person name="Birren B."/>
        </authorList>
    </citation>
    <scope>NUCLEOTIDE SEQUENCE [LARGE SCALE GENOMIC DNA]</scope>
    <source>
        <strain evidence="1 2">8G7_MSG3316</strain>
    </source>
</reference>
<evidence type="ECO:0000313" key="1">
    <source>
        <dbReference type="EMBL" id="OTN75636.1"/>
    </source>
</evidence>
<dbReference type="Proteomes" id="UP000195043">
    <property type="component" value="Unassembled WGS sequence"/>
</dbReference>
<dbReference type="RefSeq" id="WP_086273671.1">
    <property type="nucleotide sequence ID" value="NZ_NGKU01000001.1"/>
</dbReference>